<dbReference type="HOGENOM" id="CLU_015346_3_0_0"/>
<evidence type="ECO:0000313" key="8">
    <source>
        <dbReference type="EMBL" id="ABS60241.1"/>
    </source>
</evidence>
<keyword evidence="4 7" id="KW-0812">Transmembrane</keyword>
<accession>A7HK08</accession>
<comment type="similarity">
    <text evidence="2 7">Belongs to the FHIPEP (flagella/HR/invasion proteins export pore) family.</text>
</comment>
<keyword evidence="8" id="KW-0966">Cell projection</keyword>
<keyword evidence="8" id="KW-0282">Flagellum</keyword>
<evidence type="ECO:0000313" key="9">
    <source>
        <dbReference type="Proteomes" id="UP000002415"/>
    </source>
</evidence>
<keyword evidence="7" id="KW-0813">Transport</keyword>
<feature type="transmembrane region" description="Helical" evidence="7">
    <location>
        <begin position="5"/>
        <end position="23"/>
    </location>
</feature>
<dbReference type="NCBIfam" id="TIGR01398">
    <property type="entry name" value="FlhA"/>
    <property type="match status" value="1"/>
</dbReference>
<dbReference type="InterPro" id="IPR042194">
    <property type="entry name" value="FHIPEP_1"/>
</dbReference>
<evidence type="ECO:0000256" key="3">
    <source>
        <dbReference type="ARBA" id="ARBA00022475"/>
    </source>
</evidence>
<dbReference type="Gene3D" id="1.10.8.540">
    <property type="entry name" value="FHIPEP family, domain 3"/>
    <property type="match status" value="1"/>
</dbReference>
<dbReference type="eggNOG" id="COG1298">
    <property type="taxonomic scope" value="Bacteria"/>
</dbReference>
<dbReference type="Gene3D" id="3.40.30.60">
    <property type="entry name" value="FHIPEP family, domain 1"/>
    <property type="match status" value="1"/>
</dbReference>
<gene>
    <name evidence="7" type="primary">flhA</name>
    <name evidence="8" type="ordered locus">Fnod_0376</name>
</gene>
<evidence type="ECO:0000256" key="4">
    <source>
        <dbReference type="ARBA" id="ARBA00022692"/>
    </source>
</evidence>
<dbReference type="GO" id="GO:0005886">
    <property type="term" value="C:plasma membrane"/>
    <property type="evidence" value="ECO:0007669"/>
    <property type="project" value="UniProtKB-SubCell"/>
</dbReference>
<keyword evidence="9" id="KW-1185">Reference proteome</keyword>
<name>A7HK08_FERNB</name>
<evidence type="ECO:0000256" key="6">
    <source>
        <dbReference type="ARBA" id="ARBA00023136"/>
    </source>
</evidence>
<dbReference type="OrthoDB" id="9759185at2"/>
<dbReference type="GO" id="GO:0044780">
    <property type="term" value="P:bacterial-type flagellum assembly"/>
    <property type="evidence" value="ECO:0007669"/>
    <property type="project" value="InterPro"/>
</dbReference>
<dbReference type="PRINTS" id="PR00949">
    <property type="entry name" value="TYPE3IMAPROT"/>
</dbReference>
<dbReference type="Gene3D" id="3.40.50.12790">
    <property type="entry name" value="FHIPEP family, domain 4"/>
    <property type="match status" value="1"/>
</dbReference>
<sequence length="687" mass="75379">MKADIAVALLIVSIIFLMIIPIPNFLLDFFQLLNISISLVLLFSTMYIKNTLELASFPTLLLIITIFRLALNVASTRAILLQGPKFGGKVILTFGNFVVGGNYVVGIVVFLILVIIQFIVITRGSERIAEVAARFTLDAMPGKQMSVDADLNAGLITEEEARRRREQIRREADFYGAMDGASKFVRGDAIASIIITIVNSLGGIIIGILMHKMGIGDAAQKFLLYTVGDGLVSQLPALMVSTATGIIVSRSAAEDNLGMELIKELAGEKKVIILTGSVIMFLGVVTPLPTLTSLLIGGLFLAVGLLIRGKELEQPQIVGAGTAPGMVQGPAPSVPAGPILSTPEEVSEVIQSDTVEINIGYGLLPLADLSQGGDMLERLTMIRRQLAQELGLVLSPIRVRDSVILKPNEYAIFIRGAEVSRYELVPNRLLAINPGFVTERIAGIEVKEPAFGLQAFWIDESKKDEAIQKGFTVVDAPTVFATHVTEILRKYAPELLGNREFQLLVDGLRNKFDKLVDDVFNVIKPSAVKRVLQELLREGVSIRNLPYIFELILDNADKARDVETLVEYVRRGLKRQIASKLLAMDKQIHAIALDSELEQTLTESISESEEGKYISINPQIMRELIEKISIELEALMRKGYIPILVVSGTIRPYISRMVVRFIPGVTIISFEEIPEDINLSIEGVVRL</sequence>
<dbReference type="PIRSF" id="PIRSF005419">
    <property type="entry name" value="FlhA"/>
    <property type="match status" value="1"/>
</dbReference>
<keyword evidence="7" id="KW-0653">Protein transport</keyword>
<keyword evidence="6 7" id="KW-0472">Membrane</keyword>
<dbReference type="PANTHER" id="PTHR30161">
    <property type="entry name" value="FLAGELLAR EXPORT PROTEIN, MEMBRANE FLHA SUBUNIT-RELATED"/>
    <property type="match status" value="1"/>
</dbReference>
<dbReference type="GO" id="GO:0009306">
    <property type="term" value="P:protein secretion"/>
    <property type="evidence" value="ECO:0007669"/>
    <property type="project" value="InterPro"/>
</dbReference>
<keyword evidence="8" id="KW-0969">Cilium</keyword>
<dbReference type="InterPro" id="IPR042193">
    <property type="entry name" value="FHIPEP_3"/>
</dbReference>
<dbReference type="Pfam" id="PF00771">
    <property type="entry name" value="FHIPEP"/>
    <property type="match status" value="1"/>
</dbReference>
<dbReference type="Proteomes" id="UP000002415">
    <property type="component" value="Chromosome"/>
</dbReference>
<protein>
    <recommendedName>
        <fullName evidence="7">Flagellar biosynthesis protein FlhA</fullName>
    </recommendedName>
</protein>
<feature type="transmembrane region" description="Helical" evidence="7">
    <location>
        <begin position="100"/>
        <end position="121"/>
    </location>
</feature>
<organism evidence="8 9">
    <name type="scientific">Fervidobacterium nodosum (strain ATCC 35602 / DSM 5306 / Rt17-B1)</name>
    <dbReference type="NCBI Taxonomy" id="381764"/>
    <lineage>
        <taxon>Bacteria</taxon>
        <taxon>Thermotogati</taxon>
        <taxon>Thermotogota</taxon>
        <taxon>Thermotogae</taxon>
        <taxon>Thermotogales</taxon>
        <taxon>Fervidobacteriaceae</taxon>
        <taxon>Fervidobacterium</taxon>
    </lineage>
</organism>
<proteinExistence type="inferred from homology"/>
<dbReference type="STRING" id="381764.Fnod_0376"/>
<feature type="transmembrane region" description="Helical" evidence="7">
    <location>
        <begin position="189"/>
        <end position="210"/>
    </location>
</feature>
<dbReference type="InterPro" id="IPR042196">
    <property type="entry name" value="FHIPEP_4"/>
</dbReference>
<evidence type="ECO:0000256" key="7">
    <source>
        <dbReference type="RuleBase" id="RU364093"/>
    </source>
</evidence>
<comment type="subcellular location">
    <subcellularLocation>
        <location evidence="1 7">Cell membrane</location>
        <topology evidence="1 7">Multi-pass membrane protein</topology>
    </subcellularLocation>
</comment>
<keyword evidence="7" id="KW-1006">Bacterial flagellum protein export</keyword>
<comment type="caution">
    <text evidence="7">Lacks conserved residue(s) required for the propagation of feature annotation.</text>
</comment>
<dbReference type="AlphaFoldDB" id="A7HK08"/>
<dbReference type="InterPro" id="IPR006301">
    <property type="entry name" value="FlhA"/>
</dbReference>
<dbReference type="RefSeq" id="WP_011993561.1">
    <property type="nucleotide sequence ID" value="NC_009718.1"/>
</dbReference>
<dbReference type="KEGG" id="fno:Fnod_0376"/>
<reference evidence="8 9" key="2">
    <citation type="journal article" date="2009" name="Proc. Natl. Acad. Sci. U.S.A.">
        <title>On the chimeric nature, thermophilic origin, and phylogenetic placement of the Thermotogales.</title>
        <authorList>
            <person name="Zhaxybayeva O."/>
            <person name="Swithers K.S."/>
            <person name="Lapierre P."/>
            <person name="Fournier G.P."/>
            <person name="Bickhart D.M."/>
            <person name="DeBoy R.T."/>
            <person name="Nelson K.E."/>
            <person name="Nesbo C.L."/>
            <person name="Doolittle W.F."/>
            <person name="Gogarten J.P."/>
            <person name="Noll K.M."/>
        </authorList>
    </citation>
    <scope>NUCLEOTIDE SEQUENCE [LARGE SCALE GENOMIC DNA]</scope>
    <source>
        <strain evidence="9">ATCC 35602 / DSM 5306 / Rt17-B1</strain>
    </source>
</reference>
<keyword evidence="7" id="KW-1005">Bacterial flagellum biogenesis</keyword>
<keyword evidence="5 7" id="KW-1133">Transmembrane helix</keyword>
<evidence type="ECO:0000256" key="1">
    <source>
        <dbReference type="ARBA" id="ARBA00004651"/>
    </source>
</evidence>
<reference evidence="8 9" key="1">
    <citation type="submission" date="2007-07" db="EMBL/GenBank/DDBJ databases">
        <title>Complete sequence of Fervidobacterium nodosum Rt17-B1.</title>
        <authorList>
            <consortium name="US DOE Joint Genome Institute"/>
            <person name="Copeland A."/>
            <person name="Lucas S."/>
            <person name="Lapidus A."/>
            <person name="Barry K."/>
            <person name="Glavina del Rio T."/>
            <person name="Dalin E."/>
            <person name="Tice H."/>
            <person name="Pitluck S."/>
            <person name="Saunders E."/>
            <person name="Brettin T."/>
            <person name="Bruce D."/>
            <person name="Detter J.C."/>
            <person name="Han C."/>
            <person name="Schmutz J."/>
            <person name="Larimer F."/>
            <person name="Land M."/>
            <person name="Hauser L."/>
            <person name="Kyrpides N."/>
            <person name="Mikhailova N."/>
            <person name="Nelson K."/>
            <person name="Gogarten J.P."/>
            <person name="Noll K."/>
            <person name="Richardson P."/>
        </authorList>
    </citation>
    <scope>NUCLEOTIDE SEQUENCE [LARGE SCALE GENOMIC DNA]</scope>
    <source>
        <strain evidence="9">ATCC 35602 / DSM 5306 / Rt17-B1</strain>
    </source>
</reference>
<dbReference type="PANTHER" id="PTHR30161:SF1">
    <property type="entry name" value="FLAGELLAR BIOSYNTHESIS PROTEIN FLHA-RELATED"/>
    <property type="match status" value="1"/>
</dbReference>
<feature type="transmembrane region" description="Helical" evidence="7">
    <location>
        <begin position="60"/>
        <end position="80"/>
    </location>
</feature>
<evidence type="ECO:0000256" key="5">
    <source>
        <dbReference type="ARBA" id="ARBA00022989"/>
    </source>
</evidence>
<dbReference type="InterPro" id="IPR001712">
    <property type="entry name" value="T3SS_FHIPEP"/>
</dbReference>
<dbReference type="EMBL" id="CP000771">
    <property type="protein sequence ID" value="ABS60241.1"/>
    <property type="molecule type" value="Genomic_DNA"/>
</dbReference>
<evidence type="ECO:0000256" key="2">
    <source>
        <dbReference type="ARBA" id="ARBA00008835"/>
    </source>
</evidence>
<comment type="function">
    <text evidence="7">Required for formation of the rod structure of the flagellar apparatus. Together with FliI and FliH, may constitute the export apparatus of flagellin.</text>
</comment>
<feature type="transmembrane region" description="Helical" evidence="7">
    <location>
        <begin position="29"/>
        <end position="48"/>
    </location>
</feature>
<keyword evidence="3 7" id="KW-1003">Cell membrane</keyword>